<dbReference type="OrthoDB" id="2875619at2"/>
<dbReference type="RefSeq" id="WP_002135514.1">
    <property type="nucleotide sequence ID" value="NZ_JH804672.1"/>
</dbReference>
<gene>
    <name evidence="2" type="ORF">IG3_01173</name>
</gene>
<protein>
    <recommendedName>
        <fullName evidence="1">Immunity MXAN-0049 protein domain-containing protein</fullName>
    </recommendedName>
</protein>
<dbReference type="Proteomes" id="UP000004136">
    <property type="component" value="Unassembled WGS sequence"/>
</dbReference>
<reference evidence="2 3" key="1">
    <citation type="submission" date="2012-04" db="EMBL/GenBank/DDBJ databases">
        <title>The Genome Sequence of Bacillus cereus HuA2-1.</title>
        <authorList>
            <consortium name="The Broad Institute Genome Sequencing Platform"/>
            <consortium name="The Broad Institute Genome Sequencing Center for Infectious Disease"/>
            <person name="Feldgarden M."/>
            <person name="Van der Auwera G.A."/>
            <person name="Mahillon J."/>
            <person name="Duprez V."/>
            <person name="Timmery S."/>
            <person name="Mattelet C."/>
            <person name="Dierick K."/>
            <person name="Sun M."/>
            <person name="Yu Z."/>
            <person name="Zhu L."/>
            <person name="Hu X."/>
            <person name="Shank E.B."/>
            <person name="Swiecicka I."/>
            <person name="Hansen B.M."/>
            <person name="Andrup L."/>
            <person name="Young S.K."/>
            <person name="Zeng Q."/>
            <person name="Gargeya S."/>
            <person name="Fitzgerald M."/>
            <person name="Haas B."/>
            <person name="Abouelleil A."/>
            <person name="Alvarado L."/>
            <person name="Arachchi H.M."/>
            <person name="Berlin A."/>
            <person name="Chapman S.B."/>
            <person name="Goldberg J."/>
            <person name="Griggs A."/>
            <person name="Gujja S."/>
            <person name="Hansen M."/>
            <person name="Howarth C."/>
            <person name="Imamovic A."/>
            <person name="Larimer J."/>
            <person name="McCowen C."/>
            <person name="Montmayeur A."/>
            <person name="Murphy C."/>
            <person name="Neiman D."/>
            <person name="Pearson M."/>
            <person name="Priest M."/>
            <person name="Roberts A."/>
            <person name="Saif S."/>
            <person name="Shea T."/>
            <person name="Sisk P."/>
            <person name="Sykes S."/>
            <person name="Wortman J."/>
            <person name="Nusbaum C."/>
            <person name="Birren B."/>
        </authorList>
    </citation>
    <scope>NUCLEOTIDE SEQUENCE [LARGE SCALE GENOMIC DNA]</scope>
    <source>
        <strain evidence="2 3">HuA2-1</strain>
    </source>
</reference>
<accession>J9C8B1</accession>
<dbReference type="AlphaFoldDB" id="J9C8B1"/>
<evidence type="ECO:0000313" key="2">
    <source>
        <dbReference type="EMBL" id="EJV87686.1"/>
    </source>
</evidence>
<dbReference type="HOGENOM" id="CLU_122718_0_0_9"/>
<dbReference type="PATRIC" id="fig|1053201.3.peg.1207"/>
<evidence type="ECO:0000313" key="3">
    <source>
        <dbReference type="Proteomes" id="UP000004136"/>
    </source>
</evidence>
<feature type="domain" description="Immunity MXAN-0049 protein" evidence="1">
    <location>
        <begin position="43"/>
        <end position="178"/>
    </location>
</feature>
<dbReference type="InterPro" id="IPR012433">
    <property type="entry name" value="Imm11"/>
</dbReference>
<organism evidence="2 3">
    <name type="scientific">Bacillus cereus HuA2-1</name>
    <dbReference type="NCBI Taxonomy" id="1053201"/>
    <lineage>
        <taxon>Bacteria</taxon>
        <taxon>Bacillati</taxon>
        <taxon>Bacillota</taxon>
        <taxon>Bacilli</taxon>
        <taxon>Bacillales</taxon>
        <taxon>Bacillaceae</taxon>
        <taxon>Bacillus</taxon>
        <taxon>Bacillus cereus group</taxon>
    </lineage>
</organism>
<proteinExistence type="predicted"/>
<name>J9C8B1_BACCE</name>
<dbReference type="Pfam" id="PF07791">
    <property type="entry name" value="Imm11"/>
    <property type="match status" value="1"/>
</dbReference>
<evidence type="ECO:0000259" key="1">
    <source>
        <dbReference type="Pfam" id="PF07791"/>
    </source>
</evidence>
<sequence length="185" mass="21279">MKIWQLKSSTDNYEAFQLLNYEEDKKYFKTSFNSMVSLSDSWTPKFIEVTDEGKSSDSPIFWGKSGVQIISEKAKNVLESIVGDNVKFLPLIHKQYYAMHVLRVLEALDTNKTIFDKLSSGLIIGCKKFVFIPYVVQDEPIFKLNINGKVHPNYLLVSDQFKNVILESELKGFQFTEVWDSEEGA</sequence>
<dbReference type="EMBL" id="AHDV01000007">
    <property type="protein sequence ID" value="EJV87686.1"/>
    <property type="molecule type" value="Genomic_DNA"/>
</dbReference>
<comment type="caution">
    <text evidence="2">The sequence shown here is derived from an EMBL/GenBank/DDBJ whole genome shotgun (WGS) entry which is preliminary data.</text>
</comment>